<evidence type="ECO:0000259" key="1">
    <source>
        <dbReference type="Pfam" id="PF03476"/>
    </source>
</evidence>
<feature type="domain" description="Molybdenum cofactor sulfurase middle" evidence="1">
    <location>
        <begin position="1"/>
        <end position="113"/>
    </location>
</feature>
<protein>
    <submittedName>
        <fullName evidence="2">Flavodoxin</fullName>
    </submittedName>
</protein>
<name>A0A7Y0X6T6_VIBPH</name>
<sequence>LSQINVFPVKSVGGLSLSSVWVEKQGLSFDRRFMIAKADGSMITARKYPQMVTIKSALLSDGVVFSSLGMEPLKIRYQDFKMQETPATVWKDTFTAYTTTDDADDWFSRVLGQRVELLFSGEQSNRVREKLGQNVSFADGYP</sequence>
<dbReference type="AlphaFoldDB" id="A0A7Y0X6T6"/>
<dbReference type="SUPFAM" id="SSF141673">
    <property type="entry name" value="MOSC N-terminal domain-like"/>
    <property type="match status" value="1"/>
</dbReference>
<reference evidence="2 3" key="1">
    <citation type="submission" date="2020-04" db="EMBL/GenBank/DDBJ databases">
        <title>Whole-genome sequencing of Vibrio spp. from China reveals different genetic environments of blaCTX-M-14 among diverse lineages.</title>
        <authorList>
            <person name="Zheng Z."/>
            <person name="Ye L."/>
            <person name="Chen S."/>
        </authorList>
    </citation>
    <scope>NUCLEOTIDE SEQUENCE [LARGE SCALE GENOMIC DNA]</scope>
    <source>
        <strain evidence="2 3">Vb0574</strain>
    </source>
</reference>
<evidence type="ECO:0000313" key="3">
    <source>
        <dbReference type="Proteomes" id="UP000555836"/>
    </source>
</evidence>
<gene>
    <name evidence="2" type="ORF">HKB21_14950</name>
</gene>
<dbReference type="Proteomes" id="UP000555836">
    <property type="component" value="Unassembled WGS sequence"/>
</dbReference>
<dbReference type="EMBL" id="JABCLD010001598">
    <property type="protein sequence ID" value="NMU26914.1"/>
    <property type="molecule type" value="Genomic_DNA"/>
</dbReference>
<dbReference type="InterPro" id="IPR005303">
    <property type="entry name" value="MOCOS_middle"/>
</dbReference>
<evidence type="ECO:0000313" key="2">
    <source>
        <dbReference type="EMBL" id="NMU26914.1"/>
    </source>
</evidence>
<organism evidence="2 3">
    <name type="scientific">Vibrio parahaemolyticus</name>
    <dbReference type="NCBI Taxonomy" id="670"/>
    <lineage>
        <taxon>Bacteria</taxon>
        <taxon>Pseudomonadati</taxon>
        <taxon>Pseudomonadota</taxon>
        <taxon>Gammaproteobacteria</taxon>
        <taxon>Vibrionales</taxon>
        <taxon>Vibrionaceae</taxon>
        <taxon>Vibrio</taxon>
    </lineage>
</organism>
<accession>A0A7Y0X6T6</accession>
<feature type="non-terminal residue" evidence="2">
    <location>
        <position position="142"/>
    </location>
</feature>
<feature type="non-terminal residue" evidence="2">
    <location>
        <position position="1"/>
    </location>
</feature>
<proteinExistence type="predicted"/>
<dbReference type="Pfam" id="PF03476">
    <property type="entry name" value="MOSC_N"/>
    <property type="match status" value="1"/>
</dbReference>
<comment type="caution">
    <text evidence="2">The sequence shown here is derived from an EMBL/GenBank/DDBJ whole genome shotgun (WGS) entry which is preliminary data.</text>
</comment>